<evidence type="ECO:0000313" key="9">
    <source>
        <dbReference type="Proteomes" id="UP000548476"/>
    </source>
</evidence>
<evidence type="ECO:0000256" key="7">
    <source>
        <dbReference type="SAM" id="Phobius"/>
    </source>
</evidence>
<feature type="transmembrane region" description="Helical" evidence="7">
    <location>
        <begin position="12"/>
        <end position="35"/>
    </location>
</feature>
<feature type="transmembrane region" description="Helical" evidence="7">
    <location>
        <begin position="307"/>
        <end position="329"/>
    </location>
</feature>
<evidence type="ECO:0000256" key="5">
    <source>
        <dbReference type="ARBA" id="ARBA00022989"/>
    </source>
</evidence>
<reference evidence="8 9" key="1">
    <citation type="submission" date="2020-08" db="EMBL/GenBank/DDBJ databases">
        <title>Genomic Encyclopedia of Type Strains, Phase IV (KMG-IV): sequencing the most valuable type-strain genomes for metagenomic binning, comparative biology and taxonomic classification.</title>
        <authorList>
            <person name="Goeker M."/>
        </authorList>
    </citation>
    <scope>NUCLEOTIDE SEQUENCE [LARGE SCALE GENOMIC DNA]</scope>
    <source>
        <strain evidence="8 9">YIM 65646</strain>
    </source>
</reference>
<accession>A0A841FVI0</accession>
<evidence type="ECO:0000256" key="3">
    <source>
        <dbReference type="ARBA" id="ARBA00022475"/>
    </source>
</evidence>
<comment type="caution">
    <text evidence="8">The sequence shown here is derived from an EMBL/GenBank/DDBJ whole genome shotgun (WGS) entry which is preliminary data.</text>
</comment>
<dbReference type="GO" id="GO:0005886">
    <property type="term" value="C:plasma membrane"/>
    <property type="evidence" value="ECO:0007669"/>
    <property type="project" value="UniProtKB-SubCell"/>
</dbReference>
<keyword evidence="9" id="KW-1185">Reference proteome</keyword>
<name>A0A841FVI0_9ACTN</name>
<dbReference type="EMBL" id="JACHGT010000012">
    <property type="protein sequence ID" value="MBB6037347.1"/>
    <property type="molecule type" value="Genomic_DNA"/>
</dbReference>
<feature type="transmembrane region" description="Helical" evidence="7">
    <location>
        <begin position="41"/>
        <end position="64"/>
    </location>
</feature>
<dbReference type="Pfam" id="PF05977">
    <property type="entry name" value="MFS_3"/>
    <property type="match status" value="1"/>
</dbReference>
<dbReference type="AlphaFoldDB" id="A0A841FVI0"/>
<gene>
    <name evidence="8" type="ORF">HNR73_005223</name>
</gene>
<dbReference type="InterPro" id="IPR036259">
    <property type="entry name" value="MFS_trans_sf"/>
</dbReference>
<evidence type="ECO:0000313" key="8">
    <source>
        <dbReference type="EMBL" id="MBB6037347.1"/>
    </source>
</evidence>
<keyword evidence="5 7" id="KW-1133">Transmembrane helix</keyword>
<feature type="transmembrane region" description="Helical" evidence="7">
    <location>
        <begin position="250"/>
        <end position="272"/>
    </location>
</feature>
<keyword evidence="4 7" id="KW-0812">Transmembrane</keyword>
<dbReference type="PANTHER" id="PTHR23513">
    <property type="entry name" value="INTEGRAL MEMBRANE EFFLUX PROTEIN-RELATED"/>
    <property type="match status" value="1"/>
</dbReference>
<dbReference type="Gene3D" id="1.20.1250.20">
    <property type="entry name" value="MFS general substrate transporter like domains"/>
    <property type="match status" value="1"/>
</dbReference>
<dbReference type="PANTHER" id="PTHR23513:SF6">
    <property type="entry name" value="MAJOR FACILITATOR SUPERFAMILY ASSOCIATED DOMAIN-CONTAINING PROTEIN"/>
    <property type="match status" value="1"/>
</dbReference>
<evidence type="ECO:0000256" key="2">
    <source>
        <dbReference type="ARBA" id="ARBA00022448"/>
    </source>
</evidence>
<evidence type="ECO:0000256" key="4">
    <source>
        <dbReference type="ARBA" id="ARBA00022692"/>
    </source>
</evidence>
<sequence length="415" mass="42086">MHVLRRDRDFRRFWAGHTVSVMGADITYIALPLVATLLLDAGAAGVATVATATFLPSILLPLLAGHWLEGRRRRGIMIGADLVRAAALAAVPLAYLFDGLSIPLLAAVAFTMGAASTVFDIGAFAYVPTLVDDDDLGQANQAMQGSTTAAQVTGPGLAGLLVQFLGPAVALAVDAVSYLGSALGIAGAKRPEAPPATPAVKAGLFSGLGVVLRNPFLRLMTAHAALYNAGAQILMVNLVVLAVTDRGLGPGWYGVALSGTGAGAFLGTMIALRAAARLGYGRAFATALAFSTGTPLLLAFVPWSGGAFGIALGVLQFAAGFGLGAANVLSVTLRQVVMPKGALARSNGGYRLITFGVLPIGAAVGGVLGEAIGSRWGVGAGTLLMAVSALPMVLGRIRRLRTPADARPAEVVTAA</sequence>
<dbReference type="Proteomes" id="UP000548476">
    <property type="component" value="Unassembled WGS sequence"/>
</dbReference>
<dbReference type="SUPFAM" id="SSF103473">
    <property type="entry name" value="MFS general substrate transporter"/>
    <property type="match status" value="1"/>
</dbReference>
<protein>
    <submittedName>
        <fullName evidence="8">MFS family permease</fullName>
    </submittedName>
</protein>
<feature type="transmembrane region" description="Helical" evidence="7">
    <location>
        <begin position="284"/>
        <end position="301"/>
    </location>
</feature>
<dbReference type="CDD" id="cd06173">
    <property type="entry name" value="MFS_MefA_like"/>
    <property type="match status" value="1"/>
</dbReference>
<keyword evidence="6 7" id="KW-0472">Membrane</keyword>
<keyword evidence="3" id="KW-1003">Cell membrane</keyword>
<dbReference type="InterPro" id="IPR010290">
    <property type="entry name" value="TM_effector"/>
</dbReference>
<comment type="subcellular location">
    <subcellularLocation>
        <location evidence="1">Cell membrane</location>
        <topology evidence="1">Multi-pass membrane protein</topology>
    </subcellularLocation>
</comment>
<feature type="transmembrane region" description="Helical" evidence="7">
    <location>
        <begin position="375"/>
        <end position="394"/>
    </location>
</feature>
<evidence type="ECO:0000256" key="1">
    <source>
        <dbReference type="ARBA" id="ARBA00004651"/>
    </source>
</evidence>
<feature type="transmembrane region" description="Helical" evidence="7">
    <location>
        <begin position="225"/>
        <end position="244"/>
    </location>
</feature>
<keyword evidence="2" id="KW-0813">Transport</keyword>
<proteinExistence type="predicted"/>
<organism evidence="8 9">
    <name type="scientific">Phytomonospora endophytica</name>
    <dbReference type="NCBI Taxonomy" id="714109"/>
    <lineage>
        <taxon>Bacteria</taxon>
        <taxon>Bacillati</taxon>
        <taxon>Actinomycetota</taxon>
        <taxon>Actinomycetes</taxon>
        <taxon>Micromonosporales</taxon>
        <taxon>Micromonosporaceae</taxon>
        <taxon>Phytomonospora</taxon>
    </lineage>
</organism>
<dbReference type="RefSeq" id="WP_184790171.1">
    <property type="nucleotide sequence ID" value="NZ_BONT01000081.1"/>
</dbReference>
<evidence type="ECO:0000256" key="6">
    <source>
        <dbReference type="ARBA" id="ARBA00023136"/>
    </source>
</evidence>
<feature type="transmembrane region" description="Helical" evidence="7">
    <location>
        <begin position="350"/>
        <end position="369"/>
    </location>
</feature>